<feature type="region of interest" description="Disordered" evidence="5">
    <location>
        <begin position="84"/>
        <end position="143"/>
    </location>
</feature>
<dbReference type="EMBL" id="KV748944">
    <property type="protein sequence ID" value="OCL12008.1"/>
    <property type="molecule type" value="Genomic_DNA"/>
</dbReference>
<dbReference type="SUPFAM" id="SSF52540">
    <property type="entry name" value="P-loop containing nucleoside triphosphate hydrolases"/>
    <property type="match status" value="3"/>
</dbReference>
<feature type="domain" description="AAA+ ATPase" evidence="6">
    <location>
        <begin position="467"/>
        <end position="607"/>
    </location>
</feature>
<evidence type="ECO:0000256" key="5">
    <source>
        <dbReference type="SAM" id="MobiDB-lite"/>
    </source>
</evidence>
<keyword evidence="2" id="KW-0547">Nucleotide-binding</keyword>
<dbReference type="InterPro" id="IPR003959">
    <property type="entry name" value="ATPase_AAA_core"/>
</dbReference>
<sequence length="1208" mass="134687">MRIGLLLPKSSHESPSSSRPGTPCSFTSTAPTSLFPDTASDSGLSASELLGAPQTSPELESCASKQFPAPQATSPLILCPQKHILQPRPDTPKSAISPSEPTAPQPRPASPQPHPIPPQPRYGNPFGHVPSNAAQEWERRKRDEGEVNDVIDELMRYEGLEEVKQQFLDIKSKVDVCKNQRRDLKQERFNIIFQGNPGTGKTTIARLYAKFLHSVGVLKSKCIKETSGIKVASKGSMGIKRKIKNMLRYSGGGVLFIDEAYQLTAPYMDGTGRQALDIILASMENNIGKLVVIFVGYKDEMESFFEHNPGLASRIPYNMNFADFTDAELWKILYDNIHNQYKGNMKVERGMDGLYMRVVVRRLAQCRGSRGFGNARAVQNLLASISQRQAQRLRKEKTEGKNPDYLLFTKEDLIGPDPSRAAGQSAAWAELQKLIGLDSVKECAQSMIRMIQLNYHRELAERKPLKFSLNQLFVGAPGTGKTTVAKLYGQILADLGLLSRCDVVLKNPSDFIGECLGKSEAKTRKILEATVGKVLVIDEAYMLDAGDPNKEQDKFKTGVIDTLVAIVQGVPGEDRCIILVGYEDKISDMFHNVNPGLSRRFPIQRPFRFENFNLPQLQQIMQLKMHEQDIDCTPKALEVAGDVLERALMRPNFTNAGEVESCLATAKMNYEMRQSRKPFEDQAFDGMLEPEDFDRDFNRGSRTEIDCRKALNGLVHESIIEKLVSYQSRCLGARRHGLNPRDQVPTNFIFKGFPGTGKTTTAQHMGQIFYNMGFLSTPEVVECSATDLLGQYVGQTAPKTRKQLEKALGKVLFIDEAYRLIYGQYAAEAVDELIQFFGRPSHAGKMVVILAGYTADMNLLMSTRPVFSGLFPEEIVFENLRPEDCITLLLRELEHNQIVTESNFLRDSTSEGYLAVRRLFHAMQLVPSWSNARDVKYLAKQMLGKFLESMVQENQQARTLSLKQVTDCMMQVIMQRRDRCVKLGANDSVSLPLQPSLGGNDAGLIIAAPQQAPPPIASDSVICTPEAGANCFAGTDVSTDAGYSDGQRHTHQPMPSRARESIVDIQSNGPNIYHSQQQSGSHEAALRERGASDAEWSELQSAKVLEQTERQQHDARLKQLQRDLRVAEAAFATGNGDDIDRLTAKLDSIRDELSSIQKLMQDKEKVQQALQAMNRCVYGYCWTRVAGGYRCEGGMHFIANNEIRDRVC</sequence>
<feature type="region of interest" description="Disordered" evidence="5">
    <location>
        <begin position="1"/>
        <end position="67"/>
    </location>
</feature>
<dbReference type="GO" id="GO:0005524">
    <property type="term" value="F:ATP binding"/>
    <property type="evidence" value="ECO:0007669"/>
    <property type="project" value="UniProtKB-KW"/>
</dbReference>
<keyword evidence="8" id="KW-1185">Reference proteome</keyword>
<feature type="coiled-coil region" evidence="4">
    <location>
        <begin position="1103"/>
        <end position="1176"/>
    </location>
</feature>
<dbReference type="InterPro" id="IPR003593">
    <property type="entry name" value="AAA+_ATPase"/>
</dbReference>
<evidence type="ECO:0000256" key="2">
    <source>
        <dbReference type="ARBA" id="ARBA00022741"/>
    </source>
</evidence>
<feature type="domain" description="AAA+ ATPase" evidence="6">
    <location>
        <begin position="744"/>
        <end position="881"/>
    </location>
</feature>
<dbReference type="InterPro" id="IPR000641">
    <property type="entry name" value="CbxX/CfxQ"/>
</dbReference>
<dbReference type="Proteomes" id="UP000250140">
    <property type="component" value="Unassembled WGS sequence"/>
</dbReference>
<evidence type="ECO:0000256" key="3">
    <source>
        <dbReference type="ARBA" id="ARBA00022840"/>
    </source>
</evidence>
<dbReference type="FunFam" id="3.40.50.300:FF:000216">
    <property type="entry name" value="Type VII secretion ATPase EccA"/>
    <property type="match status" value="2"/>
</dbReference>
<feature type="region of interest" description="Disordered" evidence="5">
    <location>
        <begin position="1069"/>
        <end position="1093"/>
    </location>
</feature>
<dbReference type="FunFam" id="1.10.8.60:FF:000160">
    <property type="entry name" value="WGS project CABT00000000 data, contig 2.55"/>
    <property type="match status" value="1"/>
</dbReference>
<protein>
    <submittedName>
        <fullName evidence="7">CbxX protein</fullName>
    </submittedName>
</protein>
<evidence type="ECO:0000256" key="4">
    <source>
        <dbReference type="SAM" id="Coils"/>
    </source>
</evidence>
<dbReference type="PRINTS" id="PR00819">
    <property type="entry name" value="CBXCFQXSUPER"/>
</dbReference>
<feature type="domain" description="AAA+ ATPase" evidence="6">
    <location>
        <begin position="187"/>
        <end position="305"/>
    </location>
</feature>
<dbReference type="CDD" id="cd00009">
    <property type="entry name" value="AAA"/>
    <property type="match status" value="3"/>
</dbReference>
<dbReference type="InterPro" id="IPR050773">
    <property type="entry name" value="CbxX/CfxQ_RuBisCO_ESX"/>
</dbReference>
<proteinExistence type="inferred from homology"/>
<evidence type="ECO:0000313" key="8">
    <source>
        <dbReference type="Proteomes" id="UP000250140"/>
    </source>
</evidence>
<keyword evidence="4" id="KW-0175">Coiled coil</keyword>
<evidence type="ECO:0000259" key="6">
    <source>
        <dbReference type="SMART" id="SM00382"/>
    </source>
</evidence>
<dbReference type="Pfam" id="PF00004">
    <property type="entry name" value="AAA"/>
    <property type="match status" value="3"/>
</dbReference>
<dbReference type="OrthoDB" id="2423195at2759"/>
<dbReference type="InterPro" id="IPR027417">
    <property type="entry name" value="P-loop_NTPase"/>
</dbReference>
<evidence type="ECO:0000256" key="1">
    <source>
        <dbReference type="ARBA" id="ARBA00010378"/>
    </source>
</evidence>
<dbReference type="Gene3D" id="3.40.50.300">
    <property type="entry name" value="P-loop containing nucleotide triphosphate hydrolases"/>
    <property type="match status" value="3"/>
</dbReference>
<accession>A0A8E2F828</accession>
<organism evidence="7 8">
    <name type="scientific">Glonium stellatum</name>
    <dbReference type="NCBI Taxonomy" id="574774"/>
    <lineage>
        <taxon>Eukaryota</taxon>
        <taxon>Fungi</taxon>
        <taxon>Dikarya</taxon>
        <taxon>Ascomycota</taxon>
        <taxon>Pezizomycotina</taxon>
        <taxon>Dothideomycetes</taxon>
        <taxon>Pleosporomycetidae</taxon>
        <taxon>Gloniales</taxon>
        <taxon>Gloniaceae</taxon>
        <taxon>Glonium</taxon>
    </lineage>
</organism>
<dbReference type="Gene3D" id="1.10.8.60">
    <property type="match status" value="2"/>
</dbReference>
<evidence type="ECO:0000313" key="7">
    <source>
        <dbReference type="EMBL" id="OCL12008.1"/>
    </source>
</evidence>
<dbReference type="AlphaFoldDB" id="A0A8E2F828"/>
<feature type="compositionally biased region" description="Pro residues" evidence="5">
    <location>
        <begin position="101"/>
        <end position="120"/>
    </location>
</feature>
<keyword evidence="3" id="KW-0067">ATP-binding</keyword>
<dbReference type="GO" id="GO:0016887">
    <property type="term" value="F:ATP hydrolysis activity"/>
    <property type="evidence" value="ECO:0007669"/>
    <property type="project" value="InterPro"/>
</dbReference>
<dbReference type="SMART" id="SM00382">
    <property type="entry name" value="AAA"/>
    <property type="match status" value="3"/>
</dbReference>
<name>A0A8E2F828_9PEZI</name>
<reference evidence="7 8" key="1">
    <citation type="journal article" date="2016" name="Nat. Commun.">
        <title>Ectomycorrhizal ecology is imprinted in the genome of the dominant symbiotic fungus Cenococcum geophilum.</title>
        <authorList>
            <consortium name="DOE Joint Genome Institute"/>
            <person name="Peter M."/>
            <person name="Kohler A."/>
            <person name="Ohm R.A."/>
            <person name="Kuo A."/>
            <person name="Krutzmann J."/>
            <person name="Morin E."/>
            <person name="Arend M."/>
            <person name="Barry K.W."/>
            <person name="Binder M."/>
            <person name="Choi C."/>
            <person name="Clum A."/>
            <person name="Copeland A."/>
            <person name="Grisel N."/>
            <person name="Haridas S."/>
            <person name="Kipfer T."/>
            <person name="LaButti K."/>
            <person name="Lindquist E."/>
            <person name="Lipzen A."/>
            <person name="Maire R."/>
            <person name="Meier B."/>
            <person name="Mihaltcheva S."/>
            <person name="Molinier V."/>
            <person name="Murat C."/>
            <person name="Poggeler S."/>
            <person name="Quandt C.A."/>
            <person name="Sperisen C."/>
            <person name="Tritt A."/>
            <person name="Tisserant E."/>
            <person name="Crous P.W."/>
            <person name="Henrissat B."/>
            <person name="Nehls U."/>
            <person name="Egli S."/>
            <person name="Spatafora J.W."/>
            <person name="Grigoriev I.V."/>
            <person name="Martin F.M."/>
        </authorList>
    </citation>
    <scope>NUCLEOTIDE SEQUENCE [LARGE SCALE GENOMIC DNA]</scope>
    <source>
        <strain evidence="7 8">CBS 207.34</strain>
    </source>
</reference>
<dbReference type="Pfam" id="PF17866">
    <property type="entry name" value="AAA_lid_6"/>
    <property type="match status" value="1"/>
</dbReference>
<dbReference type="PANTHER" id="PTHR43392">
    <property type="entry name" value="AAA-TYPE ATPASE FAMILY PROTEIN / ANKYRIN REPEAT FAMILY PROTEIN"/>
    <property type="match status" value="1"/>
</dbReference>
<feature type="compositionally biased region" description="Low complexity" evidence="5">
    <location>
        <begin position="1"/>
        <end position="20"/>
    </location>
</feature>
<dbReference type="PANTHER" id="PTHR43392:SF2">
    <property type="entry name" value="AAA-TYPE ATPASE FAMILY PROTEIN _ ANKYRIN REPEAT FAMILY PROTEIN"/>
    <property type="match status" value="1"/>
</dbReference>
<gene>
    <name evidence="7" type="ORF">AOQ84DRAFT_421504</name>
</gene>
<comment type="similarity">
    <text evidence="1">Belongs to the CbxX/CfxQ family.</text>
</comment>
<dbReference type="InterPro" id="IPR041627">
    <property type="entry name" value="AAA_lid_6"/>
</dbReference>
<feature type="compositionally biased region" description="Polar residues" evidence="5">
    <location>
        <begin position="1069"/>
        <end position="1081"/>
    </location>
</feature>